<reference evidence="2 5" key="2">
    <citation type="submission" date="2023-08" db="EMBL/GenBank/DDBJ databases">
        <title>Genomic surveillance of Staphylococcus haemolyticus neonatal outbreak in southern France.</title>
        <authorList>
            <person name="Magnan C."/>
            <person name="Morsli M."/>
            <person name="Thiery B."/>
            <person name="Salipante F."/>
            <person name="Attar J."/>
            <person name="Massimo D.M."/>
            <person name="Ory J."/>
            <person name="Pantel A."/>
            <person name="Lavigne J.-P."/>
        </authorList>
    </citation>
    <scope>NUCLEOTIDE SEQUENCE [LARGE SCALE GENOMIC DNA]</scope>
    <source>
        <strain evidence="2 5">NSH026</strain>
    </source>
</reference>
<dbReference type="STRING" id="1283.ShL2_00593"/>
<dbReference type="Pfam" id="PF11457">
    <property type="entry name" value="DUF3021"/>
    <property type="match status" value="1"/>
</dbReference>
<dbReference type="AlphaFoldDB" id="A0A2A1KB78"/>
<dbReference type="EMBL" id="PGWX01000346">
    <property type="protein sequence ID" value="PPJ73566.1"/>
    <property type="molecule type" value="Genomic_DNA"/>
</dbReference>
<proteinExistence type="predicted"/>
<dbReference type="Proteomes" id="UP000238153">
    <property type="component" value="Unassembled WGS sequence"/>
</dbReference>
<feature type="transmembrane region" description="Helical" evidence="1">
    <location>
        <begin position="114"/>
        <end position="134"/>
    </location>
</feature>
<dbReference type="RefSeq" id="WP_016931140.1">
    <property type="nucleotide sequence ID" value="NZ_CABMHO010000065.1"/>
</dbReference>
<evidence type="ECO:0000256" key="1">
    <source>
        <dbReference type="SAM" id="Phobius"/>
    </source>
</evidence>
<evidence type="ECO:0000313" key="5">
    <source>
        <dbReference type="Proteomes" id="UP001269271"/>
    </source>
</evidence>
<protein>
    <submittedName>
        <fullName evidence="3">DUF3021 domain-containing protein</fullName>
    </submittedName>
</protein>
<comment type="caution">
    <text evidence="3">The sequence shown here is derived from an EMBL/GenBank/DDBJ whole genome shotgun (WGS) entry which is preliminary data.</text>
</comment>
<feature type="transmembrane region" description="Helical" evidence="1">
    <location>
        <begin position="87"/>
        <end position="108"/>
    </location>
</feature>
<keyword evidence="1" id="KW-1133">Transmembrane helix</keyword>
<evidence type="ECO:0000313" key="3">
    <source>
        <dbReference type="EMBL" id="PPJ73566.1"/>
    </source>
</evidence>
<accession>A0A2A1KB78</accession>
<sequence>MRKLYQFVSISLVIGLTLSIIFSYINAGGEYYPISPVTTLGKLYYSHLSEPIVMLIAICLWLLIGALFYLANFFFSHTDWSITRSTLMHFMLSYIGLLPIGILSGWFSLSVSNIFIFTFYFIIIYIIIWIIEFLKSRKYVSEINNQLNKK</sequence>
<name>A0A2A1KB78_STAHA</name>
<dbReference type="InterPro" id="IPR021560">
    <property type="entry name" value="DUF3021"/>
</dbReference>
<organism evidence="3 4">
    <name type="scientific">Staphylococcus haemolyticus</name>
    <dbReference type="NCBI Taxonomy" id="1283"/>
    <lineage>
        <taxon>Bacteria</taxon>
        <taxon>Bacillati</taxon>
        <taxon>Bacillota</taxon>
        <taxon>Bacilli</taxon>
        <taxon>Bacillales</taxon>
        <taxon>Staphylococcaceae</taxon>
        <taxon>Staphylococcus</taxon>
    </lineage>
</organism>
<dbReference type="KEGG" id="shh:ShL2_00593"/>
<gene>
    <name evidence="3" type="ORF">CV019_09180</name>
    <name evidence="2" type="ORF">RO950_07550</name>
</gene>
<dbReference type="EMBL" id="JAVSOO010000017">
    <property type="protein sequence ID" value="MDT4286875.1"/>
    <property type="molecule type" value="Genomic_DNA"/>
</dbReference>
<feature type="transmembrane region" description="Helical" evidence="1">
    <location>
        <begin position="7"/>
        <end position="25"/>
    </location>
</feature>
<keyword evidence="1" id="KW-0812">Transmembrane</keyword>
<dbReference type="Proteomes" id="UP001269271">
    <property type="component" value="Unassembled WGS sequence"/>
</dbReference>
<keyword evidence="5" id="KW-1185">Reference proteome</keyword>
<reference evidence="3 4" key="1">
    <citation type="submission" date="2017-11" db="EMBL/GenBank/DDBJ databases">
        <authorList>
            <person name="Founou R.C."/>
            <person name="Founou L."/>
            <person name="Allam M."/>
            <person name="Ismail A."/>
            <person name="Essack S.Y."/>
        </authorList>
    </citation>
    <scope>NUCLEOTIDE SEQUENCE [LARGE SCALE GENOMIC DNA]</scope>
    <source>
        <strain evidence="3 4">G811N2B1</strain>
    </source>
</reference>
<evidence type="ECO:0000313" key="4">
    <source>
        <dbReference type="Proteomes" id="UP000238153"/>
    </source>
</evidence>
<evidence type="ECO:0000313" key="2">
    <source>
        <dbReference type="EMBL" id="MDT4286875.1"/>
    </source>
</evidence>
<keyword evidence="1" id="KW-0472">Membrane</keyword>
<feature type="transmembrane region" description="Helical" evidence="1">
    <location>
        <begin position="52"/>
        <end position="75"/>
    </location>
</feature>